<keyword evidence="14" id="KW-0961">Cell wall biogenesis/degradation</keyword>
<dbReference type="GO" id="GO:0046677">
    <property type="term" value="P:response to antibiotic"/>
    <property type="evidence" value="ECO:0007669"/>
    <property type="project" value="UniProtKB-UniRule"/>
</dbReference>
<comment type="catalytic activity">
    <reaction evidence="13 14">
        <text>di-trans,octa-cis-undecaprenyl diphosphate + H2O = di-trans,octa-cis-undecaprenyl phosphate + phosphate + H(+)</text>
        <dbReference type="Rhea" id="RHEA:28094"/>
        <dbReference type="ChEBI" id="CHEBI:15377"/>
        <dbReference type="ChEBI" id="CHEBI:15378"/>
        <dbReference type="ChEBI" id="CHEBI:43474"/>
        <dbReference type="ChEBI" id="CHEBI:58405"/>
        <dbReference type="ChEBI" id="CHEBI:60392"/>
        <dbReference type="EC" id="3.6.1.27"/>
    </reaction>
</comment>
<evidence type="ECO:0000256" key="2">
    <source>
        <dbReference type="ARBA" id="ARBA00010621"/>
    </source>
</evidence>
<evidence type="ECO:0000256" key="13">
    <source>
        <dbReference type="ARBA" id="ARBA00047594"/>
    </source>
</evidence>
<evidence type="ECO:0000256" key="7">
    <source>
        <dbReference type="ARBA" id="ARBA00022801"/>
    </source>
</evidence>
<protein>
    <recommendedName>
        <fullName evidence="4 14">Undecaprenyl-diphosphatase</fullName>
        <ecNumber evidence="3 14">3.6.1.27</ecNumber>
    </recommendedName>
    <alternativeName>
        <fullName evidence="12 14">Bacitracin resistance protein</fullName>
    </alternativeName>
    <alternativeName>
        <fullName evidence="11 14">Undecaprenyl pyrophosphate phosphatase</fullName>
    </alternativeName>
</protein>
<keyword evidence="14" id="KW-0573">Peptidoglycan synthesis</keyword>
<keyword evidence="7 14" id="KW-0378">Hydrolase</keyword>
<evidence type="ECO:0000256" key="1">
    <source>
        <dbReference type="ARBA" id="ARBA00004651"/>
    </source>
</evidence>
<accession>A0A081BY08</accession>
<evidence type="ECO:0000313" key="15">
    <source>
        <dbReference type="EMBL" id="GAK57213.1"/>
    </source>
</evidence>
<feature type="transmembrane region" description="Helical" evidence="14">
    <location>
        <begin position="195"/>
        <end position="215"/>
    </location>
</feature>
<dbReference type="PANTHER" id="PTHR30622">
    <property type="entry name" value="UNDECAPRENYL-DIPHOSPHATASE"/>
    <property type="match status" value="1"/>
</dbReference>
<evidence type="ECO:0000256" key="4">
    <source>
        <dbReference type="ARBA" id="ARBA00021581"/>
    </source>
</evidence>
<evidence type="ECO:0000256" key="5">
    <source>
        <dbReference type="ARBA" id="ARBA00022475"/>
    </source>
</evidence>
<evidence type="ECO:0000256" key="11">
    <source>
        <dbReference type="ARBA" id="ARBA00032707"/>
    </source>
</evidence>
<sequence>MRELVLGFIQGLTEFLPVSSSGHLAIIQNFYQGLDDTDVLFDILLHVGTLFVVFLYYRREIMALIRTALLWIVSGSVQSTCLLDQEAAHEIAMNRKMILLIIVGTIPTGLIGVTLRSIIKDSFSSLPLVASCLLITGIKLYLADTFGISSGRKAISYKDALIIGTVQGIAVFPGISRSGSTISTGILLGIDRTVAARFSFLLSIPAILGAVVLHSQNLLMLAQTPNFRLYLLGTLVAFLTGYAAITTLITLVVKRKLTWFSIYCWILGGGILIYSFLK</sequence>
<feature type="transmembrane region" description="Helical" evidence="14">
    <location>
        <begin position="227"/>
        <end position="253"/>
    </location>
</feature>
<evidence type="ECO:0000256" key="12">
    <source>
        <dbReference type="ARBA" id="ARBA00032932"/>
    </source>
</evidence>
<dbReference type="EC" id="3.6.1.27" evidence="3 14"/>
<evidence type="ECO:0000256" key="6">
    <source>
        <dbReference type="ARBA" id="ARBA00022692"/>
    </source>
</evidence>
<dbReference type="InterPro" id="IPR003824">
    <property type="entry name" value="UppP"/>
</dbReference>
<keyword evidence="6 14" id="KW-0812">Transmembrane</keyword>
<comment type="similarity">
    <text evidence="2 14">Belongs to the UppP family.</text>
</comment>
<feature type="transmembrane region" description="Helical" evidence="14">
    <location>
        <begin position="125"/>
        <end position="143"/>
    </location>
</feature>
<feature type="transmembrane region" description="Helical" evidence="14">
    <location>
        <begin position="98"/>
        <end position="119"/>
    </location>
</feature>
<evidence type="ECO:0000256" key="14">
    <source>
        <dbReference type="HAMAP-Rule" id="MF_01006"/>
    </source>
</evidence>
<evidence type="ECO:0000256" key="9">
    <source>
        <dbReference type="ARBA" id="ARBA00023136"/>
    </source>
</evidence>
<comment type="subcellular location">
    <subcellularLocation>
        <location evidence="1 14">Cell membrane</location>
        <topology evidence="1 14">Multi-pass membrane protein</topology>
    </subcellularLocation>
</comment>
<dbReference type="Proteomes" id="UP000030661">
    <property type="component" value="Unassembled WGS sequence"/>
</dbReference>
<dbReference type="AlphaFoldDB" id="A0A081BY08"/>
<organism evidence="15">
    <name type="scientific">Vecturithrix granuli</name>
    <dbReference type="NCBI Taxonomy" id="1499967"/>
    <lineage>
        <taxon>Bacteria</taxon>
        <taxon>Candidatus Moduliflexota</taxon>
        <taxon>Candidatus Vecturitrichia</taxon>
        <taxon>Candidatus Vecturitrichales</taxon>
        <taxon>Candidatus Vecturitrichaceae</taxon>
        <taxon>Candidatus Vecturithrix</taxon>
    </lineage>
</organism>
<dbReference type="eggNOG" id="COG1968">
    <property type="taxonomic scope" value="Bacteria"/>
</dbReference>
<evidence type="ECO:0000256" key="8">
    <source>
        <dbReference type="ARBA" id="ARBA00022989"/>
    </source>
</evidence>
<feature type="transmembrane region" description="Helical" evidence="14">
    <location>
        <begin position="40"/>
        <end position="57"/>
    </location>
</feature>
<gene>
    <name evidence="14" type="primary">uppP</name>
    <name evidence="15" type="ORF">U27_04178</name>
</gene>
<dbReference type="HOGENOM" id="CLU_060296_1_2_0"/>
<dbReference type="GO" id="GO:0008360">
    <property type="term" value="P:regulation of cell shape"/>
    <property type="evidence" value="ECO:0007669"/>
    <property type="project" value="UniProtKB-KW"/>
</dbReference>
<keyword evidence="14" id="KW-0133">Cell shape</keyword>
<proteinExistence type="inferred from homology"/>
<dbReference type="GO" id="GO:0005886">
    <property type="term" value="C:plasma membrane"/>
    <property type="evidence" value="ECO:0007669"/>
    <property type="project" value="UniProtKB-SubCell"/>
</dbReference>
<dbReference type="GO" id="GO:0009252">
    <property type="term" value="P:peptidoglycan biosynthetic process"/>
    <property type="evidence" value="ECO:0007669"/>
    <property type="project" value="UniProtKB-KW"/>
</dbReference>
<dbReference type="HAMAP" id="MF_01006">
    <property type="entry name" value="Undec_diphosphatase"/>
    <property type="match status" value="1"/>
</dbReference>
<keyword evidence="8 14" id="KW-1133">Transmembrane helix</keyword>
<keyword evidence="9 14" id="KW-0472">Membrane</keyword>
<evidence type="ECO:0000313" key="16">
    <source>
        <dbReference type="Proteomes" id="UP000030661"/>
    </source>
</evidence>
<reference evidence="15" key="1">
    <citation type="journal article" date="2015" name="PeerJ">
        <title>First genomic representation of candidate bacterial phylum KSB3 points to enhanced environmental sensing as a trigger of wastewater bulking.</title>
        <authorList>
            <person name="Sekiguchi Y."/>
            <person name="Ohashi A."/>
            <person name="Parks D.H."/>
            <person name="Yamauchi T."/>
            <person name="Tyson G.W."/>
            <person name="Hugenholtz P."/>
        </authorList>
    </citation>
    <scope>NUCLEOTIDE SEQUENCE [LARGE SCALE GENOMIC DNA]</scope>
</reference>
<keyword evidence="16" id="KW-1185">Reference proteome</keyword>
<name>A0A081BY08_VECG1</name>
<dbReference type="STRING" id="1499967.U27_04178"/>
<dbReference type="GO" id="GO:0050380">
    <property type="term" value="F:undecaprenyl-diphosphatase activity"/>
    <property type="evidence" value="ECO:0007669"/>
    <property type="project" value="UniProtKB-UniRule"/>
</dbReference>
<dbReference type="GO" id="GO:0071555">
    <property type="term" value="P:cell wall organization"/>
    <property type="evidence" value="ECO:0007669"/>
    <property type="project" value="UniProtKB-KW"/>
</dbReference>
<evidence type="ECO:0000256" key="3">
    <source>
        <dbReference type="ARBA" id="ARBA00012374"/>
    </source>
</evidence>
<keyword evidence="5 14" id="KW-1003">Cell membrane</keyword>
<comment type="miscellaneous">
    <text evidence="14">Bacitracin is thought to be involved in the inhibition of peptidoglycan synthesis by sequestering undecaprenyl diphosphate, thereby reducing the pool of lipid carrier available.</text>
</comment>
<dbReference type="EMBL" id="DF820465">
    <property type="protein sequence ID" value="GAK57213.1"/>
    <property type="molecule type" value="Genomic_DNA"/>
</dbReference>
<evidence type="ECO:0000256" key="10">
    <source>
        <dbReference type="ARBA" id="ARBA00023251"/>
    </source>
</evidence>
<comment type="function">
    <text evidence="14">Catalyzes the dephosphorylation of undecaprenyl diphosphate (UPP). Confers resistance to bacitracin.</text>
</comment>
<dbReference type="Pfam" id="PF02673">
    <property type="entry name" value="BacA"/>
    <property type="match status" value="1"/>
</dbReference>
<feature type="transmembrane region" description="Helical" evidence="14">
    <location>
        <begin position="259"/>
        <end position="277"/>
    </location>
</feature>
<keyword evidence="10 14" id="KW-0046">Antibiotic resistance</keyword>
<dbReference type="PANTHER" id="PTHR30622:SF4">
    <property type="entry name" value="UNDECAPRENYL-DIPHOSPHATASE"/>
    <property type="match status" value="1"/>
</dbReference>